<evidence type="ECO:0000313" key="3">
    <source>
        <dbReference type="Proteomes" id="UP000601768"/>
    </source>
</evidence>
<dbReference type="InterPro" id="IPR012902">
    <property type="entry name" value="N_methyl_site"/>
</dbReference>
<dbReference type="PROSITE" id="PS00409">
    <property type="entry name" value="PROKAR_NTER_METHYL"/>
    <property type="match status" value="1"/>
</dbReference>
<dbReference type="Gene3D" id="3.30.700.10">
    <property type="entry name" value="Glycoprotein, Type 4 Pilin"/>
    <property type="match status" value="1"/>
</dbReference>
<name>A0A8J6IUS1_9ALTE</name>
<keyword evidence="3" id="KW-1185">Reference proteome</keyword>
<gene>
    <name evidence="2" type="ORF">H8B19_17815</name>
</gene>
<dbReference type="NCBIfam" id="TIGR02532">
    <property type="entry name" value="IV_pilin_GFxxxE"/>
    <property type="match status" value="1"/>
</dbReference>
<keyword evidence="1" id="KW-0812">Transmembrane</keyword>
<proteinExistence type="predicted"/>
<dbReference type="Pfam" id="PF07963">
    <property type="entry name" value="N_methyl"/>
    <property type="match status" value="1"/>
</dbReference>
<accession>A0A8J6IUS1</accession>
<reference evidence="2" key="1">
    <citation type="journal article" date="2018" name="Int. J. Syst. Evol. Microbiol.">
        <title>Neptunicella marina gen. nov., sp. nov., isolated from surface seawater.</title>
        <authorList>
            <person name="Liu X."/>
            <person name="Lai Q."/>
            <person name="Du Y."/>
            <person name="Zhang X."/>
            <person name="Liu Z."/>
            <person name="Sun F."/>
            <person name="Shao Z."/>
        </authorList>
    </citation>
    <scope>NUCLEOTIDE SEQUENCE</scope>
    <source>
        <strain evidence="2">S27-2</strain>
    </source>
</reference>
<protein>
    <submittedName>
        <fullName evidence="2">Prepilin-type N-terminal cleavage/methylation domain-containing protein</fullName>
    </submittedName>
</protein>
<keyword evidence="1" id="KW-0472">Membrane</keyword>
<feature type="transmembrane region" description="Helical" evidence="1">
    <location>
        <begin position="12"/>
        <end position="30"/>
    </location>
</feature>
<dbReference type="RefSeq" id="WP_186508377.1">
    <property type="nucleotide sequence ID" value="NZ_JACNEP010000024.1"/>
</dbReference>
<dbReference type="Proteomes" id="UP000601768">
    <property type="component" value="Unassembled WGS sequence"/>
</dbReference>
<comment type="caution">
    <text evidence="2">The sequence shown here is derived from an EMBL/GenBank/DDBJ whole genome shotgun (WGS) entry which is preliminary data.</text>
</comment>
<evidence type="ECO:0000256" key="1">
    <source>
        <dbReference type="SAM" id="Phobius"/>
    </source>
</evidence>
<keyword evidence="1" id="KW-1133">Transmembrane helix</keyword>
<dbReference type="AlphaFoldDB" id="A0A8J6IUS1"/>
<dbReference type="SUPFAM" id="SSF54523">
    <property type="entry name" value="Pili subunits"/>
    <property type="match status" value="1"/>
</dbReference>
<dbReference type="EMBL" id="JACNEP010000024">
    <property type="protein sequence ID" value="MBC3767740.1"/>
    <property type="molecule type" value="Genomic_DNA"/>
</dbReference>
<evidence type="ECO:0000313" key="2">
    <source>
        <dbReference type="EMBL" id="MBC3767740.1"/>
    </source>
</evidence>
<sequence length="183" mass="19452">MKSSRYVQGFTLIELIIVVVILGILAVTAAPKFISLSDDADLAVIKAQQASIKTAINLVYARTQINKGASSITTNGVTFNIDASGWPVGSGTGTTMCIDLWNKLLQDPEPVSAISNPTTAVPVGWHAFGYTGLCIYGKGDGENGFTNSSGSAVSNLPFFVYFYQDFNQFGYSGTAGEVRAYNL</sequence>
<dbReference type="InterPro" id="IPR045584">
    <property type="entry name" value="Pilin-like"/>
</dbReference>
<organism evidence="2 3">
    <name type="scientific">Neptunicella marina</name>
    <dbReference type="NCBI Taxonomy" id="2125989"/>
    <lineage>
        <taxon>Bacteria</taxon>
        <taxon>Pseudomonadati</taxon>
        <taxon>Pseudomonadota</taxon>
        <taxon>Gammaproteobacteria</taxon>
        <taxon>Alteromonadales</taxon>
        <taxon>Alteromonadaceae</taxon>
        <taxon>Neptunicella</taxon>
    </lineage>
</organism>
<reference evidence="2" key="2">
    <citation type="submission" date="2020-08" db="EMBL/GenBank/DDBJ databases">
        <authorList>
            <person name="Lai Q."/>
        </authorList>
    </citation>
    <scope>NUCLEOTIDE SEQUENCE</scope>
    <source>
        <strain evidence="2">S27-2</strain>
    </source>
</reference>